<evidence type="ECO:0000313" key="2">
    <source>
        <dbReference type="Proteomes" id="UP000308600"/>
    </source>
</evidence>
<gene>
    <name evidence="1" type="ORF">BDN72DRAFT_863685</name>
</gene>
<evidence type="ECO:0000313" key="1">
    <source>
        <dbReference type="EMBL" id="TFK61332.1"/>
    </source>
</evidence>
<accession>A0ACD3A6W3</accession>
<proteinExistence type="predicted"/>
<name>A0ACD3A6W3_9AGAR</name>
<sequence length="180" mass="20056">MPMVLDYCALRPRWSKPSAQNPSLPQTLVPHIQEQALSFPDIWSPTPTSYTLSAQIASVSTAFPASTDLPPQITVYVTNTWILHIQVSVWVGQIEKSRCLGVCNDAMALVVKHFVRLLDLIAIECNRTETESEMTLANLRRSVFVEELTPPLADPFGHSKENEDPIALIVFLSITNTIKL</sequence>
<reference evidence="1 2" key="1">
    <citation type="journal article" date="2019" name="Nat. Ecol. Evol.">
        <title>Megaphylogeny resolves global patterns of mushroom evolution.</title>
        <authorList>
            <person name="Varga T."/>
            <person name="Krizsan K."/>
            <person name="Foldi C."/>
            <person name="Dima B."/>
            <person name="Sanchez-Garcia M."/>
            <person name="Sanchez-Ramirez S."/>
            <person name="Szollosi G.J."/>
            <person name="Szarkandi J.G."/>
            <person name="Papp V."/>
            <person name="Albert L."/>
            <person name="Andreopoulos W."/>
            <person name="Angelini C."/>
            <person name="Antonin V."/>
            <person name="Barry K.W."/>
            <person name="Bougher N.L."/>
            <person name="Buchanan P."/>
            <person name="Buyck B."/>
            <person name="Bense V."/>
            <person name="Catcheside P."/>
            <person name="Chovatia M."/>
            <person name="Cooper J."/>
            <person name="Damon W."/>
            <person name="Desjardin D."/>
            <person name="Finy P."/>
            <person name="Geml J."/>
            <person name="Haridas S."/>
            <person name="Hughes K."/>
            <person name="Justo A."/>
            <person name="Karasinski D."/>
            <person name="Kautmanova I."/>
            <person name="Kiss B."/>
            <person name="Kocsube S."/>
            <person name="Kotiranta H."/>
            <person name="LaButti K.M."/>
            <person name="Lechner B.E."/>
            <person name="Liimatainen K."/>
            <person name="Lipzen A."/>
            <person name="Lukacs Z."/>
            <person name="Mihaltcheva S."/>
            <person name="Morgado L.N."/>
            <person name="Niskanen T."/>
            <person name="Noordeloos M.E."/>
            <person name="Ohm R.A."/>
            <person name="Ortiz-Santana B."/>
            <person name="Ovrebo C."/>
            <person name="Racz N."/>
            <person name="Riley R."/>
            <person name="Savchenko A."/>
            <person name="Shiryaev A."/>
            <person name="Soop K."/>
            <person name="Spirin V."/>
            <person name="Szebenyi C."/>
            <person name="Tomsovsky M."/>
            <person name="Tulloss R.E."/>
            <person name="Uehling J."/>
            <person name="Grigoriev I.V."/>
            <person name="Vagvolgyi C."/>
            <person name="Papp T."/>
            <person name="Martin F.M."/>
            <person name="Miettinen O."/>
            <person name="Hibbett D.S."/>
            <person name="Nagy L.G."/>
        </authorList>
    </citation>
    <scope>NUCLEOTIDE SEQUENCE [LARGE SCALE GENOMIC DNA]</scope>
    <source>
        <strain evidence="1 2">NL-1719</strain>
    </source>
</reference>
<dbReference type="EMBL" id="ML208670">
    <property type="protein sequence ID" value="TFK61332.1"/>
    <property type="molecule type" value="Genomic_DNA"/>
</dbReference>
<keyword evidence="2" id="KW-1185">Reference proteome</keyword>
<dbReference type="Proteomes" id="UP000308600">
    <property type="component" value="Unassembled WGS sequence"/>
</dbReference>
<organism evidence="1 2">
    <name type="scientific">Pluteus cervinus</name>
    <dbReference type="NCBI Taxonomy" id="181527"/>
    <lineage>
        <taxon>Eukaryota</taxon>
        <taxon>Fungi</taxon>
        <taxon>Dikarya</taxon>
        <taxon>Basidiomycota</taxon>
        <taxon>Agaricomycotina</taxon>
        <taxon>Agaricomycetes</taxon>
        <taxon>Agaricomycetidae</taxon>
        <taxon>Agaricales</taxon>
        <taxon>Pluteineae</taxon>
        <taxon>Pluteaceae</taxon>
        <taxon>Pluteus</taxon>
    </lineage>
</organism>
<protein>
    <submittedName>
        <fullName evidence="1">Uncharacterized protein</fullName>
    </submittedName>
</protein>